<evidence type="ECO:0000256" key="3">
    <source>
        <dbReference type="ARBA" id="ARBA00022748"/>
    </source>
</evidence>
<evidence type="ECO:0000256" key="5">
    <source>
        <dbReference type="PROSITE-ProRule" id="PRU00339"/>
    </source>
</evidence>
<keyword evidence="6" id="KW-0472">Membrane</keyword>
<dbReference type="GO" id="GO:0030313">
    <property type="term" value="C:cell envelope"/>
    <property type="evidence" value="ECO:0007669"/>
    <property type="project" value="UniProtKB-SubCell"/>
</dbReference>
<dbReference type="InterPro" id="IPR011990">
    <property type="entry name" value="TPR-like_helical_dom_sf"/>
</dbReference>
<dbReference type="PANTHER" id="PTHR47870">
    <property type="entry name" value="CYTOCHROME C-TYPE BIOGENESIS PROTEIN CCMH"/>
    <property type="match status" value="1"/>
</dbReference>
<feature type="repeat" description="TPR" evidence="5">
    <location>
        <begin position="226"/>
        <end position="259"/>
    </location>
</feature>
<dbReference type="SUPFAM" id="SSF48452">
    <property type="entry name" value="TPR-like"/>
    <property type="match status" value="1"/>
</dbReference>
<dbReference type="PANTHER" id="PTHR47870:SF1">
    <property type="entry name" value="CYTOCHROME C-TYPE BIOGENESIS PROTEIN CCMH"/>
    <property type="match status" value="1"/>
</dbReference>
<name>A0A397Q607_9HYPH</name>
<proteinExistence type="predicted"/>
<evidence type="ECO:0000256" key="1">
    <source>
        <dbReference type="ARBA" id="ARBA00004196"/>
    </source>
</evidence>
<dbReference type="NCBIfam" id="TIGR03142">
    <property type="entry name" value="cytochro_ccmI"/>
    <property type="match status" value="1"/>
</dbReference>
<dbReference type="GO" id="GO:0005886">
    <property type="term" value="C:plasma membrane"/>
    <property type="evidence" value="ECO:0007669"/>
    <property type="project" value="TreeGrafter"/>
</dbReference>
<dbReference type="SMART" id="SM00028">
    <property type="entry name" value="TPR"/>
    <property type="match status" value="3"/>
</dbReference>
<evidence type="ECO:0000256" key="2">
    <source>
        <dbReference type="ARBA" id="ARBA00022737"/>
    </source>
</evidence>
<reference evidence="8 9" key="1">
    <citation type="submission" date="2018-08" db="EMBL/GenBank/DDBJ databases">
        <title>Genomic Encyclopedia of Archaeal and Bacterial Type Strains, Phase II (KMG-II): from individual species to whole genera.</title>
        <authorList>
            <person name="Goeker M."/>
        </authorList>
    </citation>
    <scope>NUCLEOTIDE SEQUENCE [LARGE SCALE GENOMIC DNA]</scope>
    <source>
        <strain evidence="8 9">DSM 5002</strain>
    </source>
</reference>
<evidence type="ECO:0000313" key="9">
    <source>
        <dbReference type="Proteomes" id="UP000266273"/>
    </source>
</evidence>
<keyword evidence="2" id="KW-0677">Repeat</keyword>
<feature type="transmembrane region" description="Helical" evidence="6">
    <location>
        <begin position="6"/>
        <end position="23"/>
    </location>
</feature>
<dbReference type="PROSITE" id="PS50005">
    <property type="entry name" value="TPR"/>
    <property type="match status" value="2"/>
</dbReference>
<dbReference type="AlphaFoldDB" id="A0A397Q607"/>
<dbReference type="Proteomes" id="UP000266273">
    <property type="component" value="Unassembled WGS sequence"/>
</dbReference>
<feature type="domain" description="Cytochrome c-type biogenesis protein H TPR" evidence="7">
    <location>
        <begin position="130"/>
        <end position="259"/>
    </location>
</feature>
<keyword evidence="4 5" id="KW-0802">TPR repeat</keyword>
<evidence type="ECO:0000259" key="7">
    <source>
        <dbReference type="Pfam" id="PF23914"/>
    </source>
</evidence>
<feature type="repeat" description="TPR" evidence="5">
    <location>
        <begin position="155"/>
        <end position="188"/>
    </location>
</feature>
<keyword evidence="9" id="KW-1185">Reference proteome</keyword>
<feature type="transmembrane region" description="Helical" evidence="6">
    <location>
        <begin position="95"/>
        <end position="114"/>
    </location>
</feature>
<gene>
    <name evidence="8" type="ORF">BXY53_0017</name>
</gene>
<dbReference type="InterPro" id="IPR017560">
    <property type="entry name" value="Cyt_c_biogenesis_CcmI"/>
</dbReference>
<dbReference type="InterPro" id="IPR056413">
    <property type="entry name" value="TPR_CcmH_CycH"/>
</dbReference>
<dbReference type="InterPro" id="IPR019734">
    <property type="entry name" value="TPR_rpt"/>
</dbReference>
<comment type="subcellular location">
    <subcellularLocation>
        <location evidence="1">Cell envelope</location>
    </subcellularLocation>
</comment>
<dbReference type="Gene3D" id="1.25.40.10">
    <property type="entry name" value="Tetratricopeptide repeat domain"/>
    <property type="match status" value="1"/>
</dbReference>
<comment type="caution">
    <text evidence="8">The sequence shown here is derived from an EMBL/GenBank/DDBJ whole genome shotgun (WGS) entry which is preliminary data.</text>
</comment>
<evidence type="ECO:0000256" key="6">
    <source>
        <dbReference type="SAM" id="Phobius"/>
    </source>
</evidence>
<keyword evidence="6" id="KW-0812">Transmembrane</keyword>
<evidence type="ECO:0000256" key="4">
    <source>
        <dbReference type="ARBA" id="ARBA00022803"/>
    </source>
</evidence>
<keyword evidence="3" id="KW-0201">Cytochrome c-type biogenesis</keyword>
<organism evidence="8 9">
    <name type="scientific">Dichotomicrobium thermohalophilum</name>
    <dbReference type="NCBI Taxonomy" id="933063"/>
    <lineage>
        <taxon>Bacteria</taxon>
        <taxon>Pseudomonadati</taxon>
        <taxon>Pseudomonadota</taxon>
        <taxon>Alphaproteobacteria</taxon>
        <taxon>Hyphomicrobiales</taxon>
        <taxon>Hyphomicrobiaceae</taxon>
        <taxon>Dichotomicrobium</taxon>
    </lineage>
</organism>
<keyword evidence="6" id="KW-1133">Transmembrane helix</keyword>
<dbReference type="Pfam" id="PF23914">
    <property type="entry name" value="TPR_CcmH_CycH"/>
    <property type="match status" value="1"/>
</dbReference>
<dbReference type="RefSeq" id="WP_119059934.1">
    <property type="nucleotide sequence ID" value="NZ_QXDF01000001.1"/>
</dbReference>
<sequence length="376" mass="41103">MVLWTVLAVLTAIVITVVCLPLVRQKGQQTLAAASDAEIYKAQLAEIEDERARGILTESEAEAARIEVSRRLLRSAEKGEKSGAASPTAKENDGALVLVSVLVPLLALGGYLIFGSPSLPQQPYAARFDQSPEAQRVAELVGRVEERLRERPNDGEGWDVIAPVYLRQQKYHDAVFAFQQALRLNGENAARLEGLGEAMVLRDNGQVSQTARMAFERALVRNPGSLKAQFWLAVSDEQNGDLEQAAKAYRKILDASPEGAPWRAMVGTRLAVVQQRMDPTGGRAPALSPEMRRSAENMSREERAQMIENMVAGLAERLEADGSDLEGWLRLMRAYKVLGKSGEAKQAAASARENFKDDPSALERIDSAARQLGLQS</sequence>
<dbReference type="OrthoDB" id="9815847at2"/>
<dbReference type="EMBL" id="QXDF01000001">
    <property type="protein sequence ID" value="RIA54967.1"/>
    <property type="molecule type" value="Genomic_DNA"/>
</dbReference>
<dbReference type="InterPro" id="IPR051263">
    <property type="entry name" value="C-type_cytochrome_biogenesis"/>
</dbReference>
<dbReference type="GO" id="GO:0017004">
    <property type="term" value="P:cytochrome complex assembly"/>
    <property type="evidence" value="ECO:0007669"/>
    <property type="project" value="UniProtKB-KW"/>
</dbReference>
<accession>A0A397Q607</accession>
<protein>
    <submittedName>
        <fullName evidence="8">Cytochrome c-type biogenesis protein CcmH</fullName>
    </submittedName>
</protein>
<evidence type="ECO:0000313" key="8">
    <source>
        <dbReference type="EMBL" id="RIA54967.1"/>
    </source>
</evidence>